<dbReference type="InterPro" id="IPR018060">
    <property type="entry name" value="HTH_AraC"/>
</dbReference>
<dbReference type="PANTHER" id="PTHR43280">
    <property type="entry name" value="ARAC-FAMILY TRANSCRIPTIONAL REGULATOR"/>
    <property type="match status" value="1"/>
</dbReference>
<dbReference type="PROSITE" id="PS01124">
    <property type="entry name" value="HTH_ARAC_FAMILY_2"/>
    <property type="match status" value="1"/>
</dbReference>
<reference evidence="5 6" key="1">
    <citation type="submission" date="2016-10" db="EMBL/GenBank/DDBJ databases">
        <authorList>
            <person name="de Groot N.N."/>
        </authorList>
    </citation>
    <scope>NUCLEOTIDE SEQUENCE [LARGE SCALE GENOMIC DNA]</scope>
    <source>
        <strain evidence="5 6">CGMCC 1.3801</strain>
    </source>
</reference>
<gene>
    <name evidence="5" type="ORF">SAMN02927925_02200</name>
</gene>
<dbReference type="SUPFAM" id="SSF51215">
    <property type="entry name" value="Regulatory protein AraC"/>
    <property type="match status" value="1"/>
</dbReference>
<dbReference type="RefSeq" id="WP_023575863.1">
    <property type="nucleotide sequence ID" value="NZ_CBCSBQ010000004.1"/>
</dbReference>
<organism evidence="5 6">
    <name type="scientific">Flavobacterium saliperosum</name>
    <dbReference type="NCBI Taxonomy" id="329186"/>
    <lineage>
        <taxon>Bacteria</taxon>
        <taxon>Pseudomonadati</taxon>
        <taxon>Bacteroidota</taxon>
        <taxon>Flavobacteriia</taxon>
        <taxon>Flavobacteriales</taxon>
        <taxon>Flavobacteriaceae</taxon>
        <taxon>Flavobacterium</taxon>
    </lineage>
</organism>
<dbReference type="GO" id="GO:0043565">
    <property type="term" value="F:sequence-specific DNA binding"/>
    <property type="evidence" value="ECO:0007669"/>
    <property type="project" value="InterPro"/>
</dbReference>
<dbReference type="InterPro" id="IPR014710">
    <property type="entry name" value="RmlC-like_jellyroll"/>
</dbReference>
<evidence type="ECO:0000256" key="3">
    <source>
        <dbReference type="ARBA" id="ARBA00023163"/>
    </source>
</evidence>
<dbReference type="STRING" id="329186.SAMN02927925_02200"/>
<dbReference type="SMART" id="SM00342">
    <property type="entry name" value="HTH_ARAC"/>
    <property type="match status" value="1"/>
</dbReference>
<evidence type="ECO:0000313" key="6">
    <source>
        <dbReference type="Proteomes" id="UP000182124"/>
    </source>
</evidence>
<dbReference type="Proteomes" id="UP000182124">
    <property type="component" value="Unassembled WGS sequence"/>
</dbReference>
<keyword evidence="3" id="KW-0804">Transcription</keyword>
<sequence length="291" mass="34793">MKSFTVLDIQQFESNENKRDFYTNTIENHLITSHKNILKPHKHNFYLTVLFTHGSGIHEIDFVKYDVKPGSLFFLNPGQMHHWELSDDIQGFIFFHTQSFYDIHYTKNRINSFPFFYSVQNSPTLYLESEDINYFKSLFKLIYTENQSDAILKSNKIISLVDLIYIESTRHYIRKNELEVIPQNSYTNKFQEFEQLVEQHYKTEKSPSQYADWLNMSAKHLNRITQNMIGKTTTDIILERVFLEAKREMISRKFSFNQIADDLGYDDYAYFSRLFRKKCGETPSSFINKYR</sequence>
<evidence type="ECO:0000313" key="5">
    <source>
        <dbReference type="EMBL" id="SCX15186.1"/>
    </source>
</evidence>
<proteinExistence type="predicted"/>
<dbReference type="AlphaFoldDB" id="A0A1G4W1B4"/>
<feature type="domain" description="HTH araC/xylS-type" evidence="4">
    <location>
        <begin position="191"/>
        <end position="289"/>
    </location>
</feature>
<dbReference type="EMBL" id="FMTY01000005">
    <property type="protein sequence ID" value="SCX15186.1"/>
    <property type="molecule type" value="Genomic_DNA"/>
</dbReference>
<keyword evidence="2 5" id="KW-0238">DNA-binding</keyword>
<dbReference type="Pfam" id="PF12833">
    <property type="entry name" value="HTH_18"/>
    <property type="match status" value="1"/>
</dbReference>
<dbReference type="eggNOG" id="COG2207">
    <property type="taxonomic scope" value="Bacteria"/>
</dbReference>
<dbReference type="Pfam" id="PF02311">
    <property type="entry name" value="AraC_binding"/>
    <property type="match status" value="1"/>
</dbReference>
<dbReference type="InterPro" id="IPR009057">
    <property type="entry name" value="Homeodomain-like_sf"/>
</dbReference>
<dbReference type="GO" id="GO:0003700">
    <property type="term" value="F:DNA-binding transcription factor activity"/>
    <property type="evidence" value="ECO:0007669"/>
    <property type="project" value="InterPro"/>
</dbReference>
<evidence type="ECO:0000256" key="2">
    <source>
        <dbReference type="ARBA" id="ARBA00023125"/>
    </source>
</evidence>
<dbReference type="Gene3D" id="1.10.10.60">
    <property type="entry name" value="Homeodomain-like"/>
    <property type="match status" value="1"/>
</dbReference>
<dbReference type="InterPro" id="IPR037923">
    <property type="entry name" value="HTH-like"/>
</dbReference>
<keyword evidence="1" id="KW-0805">Transcription regulation</keyword>
<dbReference type="PANTHER" id="PTHR43280:SF32">
    <property type="entry name" value="TRANSCRIPTIONAL REGULATORY PROTEIN"/>
    <property type="match status" value="1"/>
</dbReference>
<evidence type="ECO:0000256" key="1">
    <source>
        <dbReference type="ARBA" id="ARBA00023015"/>
    </source>
</evidence>
<name>A0A1G4W1B4_9FLAO</name>
<evidence type="ECO:0000259" key="4">
    <source>
        <dbReference type="PROSITE" id="PS01124"/>
    </source>
</evidence>
<dbReference type="InterPro" id="IPR003313">
    <property type="entry name" value="AraC-bd"/>
</dbReference>
<accession>A0A1G4W1B4</accession>
<dbReference type="SUPFAM" id="SSF46689">
    <property type="entry name" value="Homeodomain-like"/>
    <property type="match status" value="1"/>
</dbReference>
<dbReference type="Gene3D" id="2.60.120.10">
    <property type="entry name" value="Jelly Rolls"/>
    <property type="match status" value="1"/>
</dbReference>
<protein>
    <submittedName>
        <fullName evidence="5">AraC-type DNA-binding protein</fullName>
    </submittedName>
</protein>